<accession>A0A2P5YQT5</accession>
<name>A0A2P5YQT5_GOSBA</name>
<reference evidence="2 3" key="1">
    <citation type="submission" date="2015-01" db="EMBL/GenBank/DDBJ databases">
        <title>Genome of allotetraploid Gossypium barbadense reveals genomic plasticity and fiber elongation in cotton evolution.</title>
        <authorList>
            <person name="Chen X."/>
            <person name="Liu X."/>
            <person name="Zhao B."/>
            <person name="Zheng H."/>
            <person name="Hu Y."/>
            <person name="Lu G."/>
            <person name="Yang C."/>
            <person name="Chen J."/>
            <person name="Shan C."/>
            <person name="Zhang L."/>
            <person name="Zhou Y."/>
            <person name="Wang L."/>
            <person name="Guo W."/>
            <person name="Bai Y."/>
            <person name="Ruan J."/>
            <person name="Shangguan X."/>
            <person name="Mao Y."/>
            <person name="Jiang J."/>
            <person name="Zhu Y."/>
            <person name="Lei J."/>
            <person name="Kang H."/>
            <person name="Chen S."/>
            <person name="He X."/>
            <person name="Wang R."/>
            <person name="Wang Y."/>
            <person name="Chen J."/>
            <person name="Wang L."/>
            <person name="Yu S."/>
            <person name="Wang B."/>
            <person name="Wei J."/>
            <person name="Song S."/>
            <person name="Lu X."/>
            <person name="Gao Z."/>
            <person name="Gu W."/>
            <person name="Deng X."/>
            <person name="Ma D."/>
            <person name="Wang S."/>
            <person name="Liang W."/>
            <person name="Fang L."/>
            <person name="Cai C."/>
            <person name="Zhu X."/>
            <person name="Zhou B."/>
            <person name="Zhang Y."/>
            <person name="Chen Z."/>
            <person name="Xu S."/>
            <person name="Zhu R."/>
            <person name="Wang S."/>
            <person name="Zhang T."/>
            <person name="Zhao G."/>
        </authorList>
    </citation>
    <scope>NUCLEOTIDE SEQUENCE [LARGE SCALE GENOMIC DNA]</scope>
    <source>
        <strain evidence="3">cv. Xinhai21</strain>
        <tissue evidence="2">Leaf</tissue>
    </source>
</reference>
<feature type="compositionally biased region" description="Basic and acidic residues" evidence="1">
    <location>
        <begin position="145"/>
        <end position="157"/>
    </location>
</feature>
<evidence type="ECO:0000313" key="3">
    <source>
        <dbReference type="Proteomes" id="UP000239757"/>
    </source>
</evidence>
<dbReference type="AlphaFoldDB" id="A0A2P5YQT5"/>
<feature type="region of interest" description="Disordered" evidence="1">
    <location>
        <begin position="145"/>
        <end position="172"/>
    </location>
</feature>
<proteinExistence type="predicted"/>
<sequence length="172" mass="18934">MAAVAEARRSVQTVVVDRVGRRWGEGVRVATEQERRKELCMCVVRGGWIDDGKGRGKGRGVGLNKDARGKMEKMGRLCMVGTTSHTRLCDRPQVSNDHVSSPCNLLFEIELKKVHLSMHTAFNTPVSPGHVVYTTVSPGRVDHLRPCNNENLKEPSPKTHTTQDTPVGLGPL</sequence>
<dbReference type="EMBL" id="KZ662884">
    <property type="protein sequence ID" value="PPS17938.1"/>
    <property type="molecule type" value="Genomic_DNA"/>
</dbReference>
<dbReference type="Proteomes" id="UP000239757">
    <property type="component" value="Unassembled WGS sequence"/>
</dbReference>
<organism evidence="2 3">
    <name type="scientific">Gossypium barbadense</name>
    <name type="common">Sea Island cotton</name>
    <name type="synonym">Hibiscus barbadensis</name>
    <dbReference type="NCBI Taxonomy" id="3634"/>
    <lineage>
        <taxon>Eukaryota</taxon>
        <taxon>Viridiplantae</taxon>
        <taxon>Streptophyta</taxon>
        <taxon>Embryophyta</taxon>
        <taxon>Tracheophyta</taxon>
        <taxon>Spermatophyta</taxon>
        <taxon>Magnoliopsida</taxon>
        <taxon>eudicotyledons</taxon>
        <taxon>Gunneridae</taxon>
        <taxon>Pentapetalae</taxon>
        <taxon>rosids</taxon>
        <taxon>malvids</taxon>
        <taxon>Malvales</taxon>
        <taxon>Malvaceae</taxon>
        <taxon>Malvoideae</taxon>
        <taxon>Gossypium</taxon>
    </lineage>
</organism>
<protein>
    <submittedName>
        <fullName evidence="2">Uncharacterized protein</fullName>
    </submittedName>
</protein>
<evidence type="ECO:0000313" key="2">
    <source>
        <dbReference type="EMBL" id="PPS17938.1"/>
    </source>
</evidence>
<evidence type="ECO:0000256" key="1">
    <source>
        <dbReference type="SAM" id="MobiDB-lite"/>
    </source>
</evidence>
<gene>
    <name evidence="2" type="ORF">GOBAR_AA02643</name>
</gene>